<reference evidence="2" key="1">
    <citation type="submission" date="2016-12" db="EMBL/GenBank/DDBJ databases">
        <title>The genomes of Aspergillus section Nigri reveals drivers in fungal speciation.</title>
        <authorList>
            <consortium name="DOE Joint Genome Institute"/>
            <person name="Vesth T.C."/>
            <person name="Nybo J."/>
            <person name="Theobald S."/>
            <person name="Brandl J."/>
            <person name="Frisvad J.C."/>
            <person name="Nielsen K.F."/>
            <person name="Lyhne E.K."/>
            <person name="Kogle M.E."/>
            <person name="Kuo A."/>
            <person name="Riley R."/>
            <person name="Clum A."/>
            <person name="Nolan M."/>
            <person name="Lipzen A."/>
            <person name="Salamov A."/>
            <person name="Henrissat B."/>
            <person name="Wiebenga A."/>
            <person name="De Vries R.P."/>
            <person name="Grigoriev I.V."/>
            <person name="Mortensen U.H."/>
            <person name="Andersen M.R."/>
            <person name="Baker S.E."/>
        </authorList>
    </citation>
    <scope>NUCLEOTIDE SEQUENCE [LARGE SCALE GENOMIC DNA]</scope>
    <source>
        <strain evidence="2">CBS 113365</strain>
    </source>
</reference>
<feature type="transmembrane region" description="Helical" evidence="1">
    <location>
        <begin position="72"/>
        <end position="95"/>
    </location>
</feature>
<keyword evidence="1" id="KW-0472">Membrane</keyword>
<protein>
    <submittedName>
        <fullName evidence="2">Uncharacterized protein</fullName>
    </submittedName>
</protein>
<accession>A0A319BL56</accession>
<sequence>MTASRQRTILQHDNTVMSIPSQPTRRIPLVSSFRVEVGLAPFWPENRAVGTNPFAEGITMFNKSGMKGRWHCAWVGVCPLFFLTLFPLVLAFPTWDGPISGPHLCGMFDLDILRLFLPANSSLETWDRVRFGSGRSRLTYLKDGERGEKKKEGESFPFTMTKIAVHHAVQVGNKFVEIGINRQRRARR</sequence>
<keyword evidence="1" id="KW-1133">Transmembrane helix</keyword>
<keyword evidence="1" id="KW-0812">Transmembrane</keyword>
<dbReference type="Proteomes" id="UP000248405">
    <property type="component" value="Unassembled WGS sequence"/>
</dbReference>
<dbReference type="GeneID" id="37217883"/>
<dbReference type="EMBL" id="KZ821615">
    <property type="protein sequence ID" value="PYH73447.1"/>
    <property type="molecule type" value="Genomic_DNA"/>
</dbReference>
<evidence type="ECO:0000313" key="3">
    <source>
        <dbReference type="Proteomes" id="UP000248405"/>
    </source>
</evidence>
<dbReference type="RefSeq" id="XP_025567241.1">
    <property type="nucleotide sequence ID" value="XM_025713291.1"/>
</dbReference>
<proteinExistence type="predicted"/>
<name>A0A319BL56_ASPVC</name>
<evidence type="ECO:0000313" key="2">
    <source>
        <dbReference type="EMBL" id="PYH73447.1"/>
    </source>
</evidence>
<evidence type="ECO:0000256" key="1">
    <source>
        <dbReference type="SAM" id="Phobius"/>
    </source>
</evidence>
<dbReference type="AlphaFoldDB" id="A0A319BL56"/>
<organism evidence="2 3">
    <name type="scientific">Aspergillus vadensis (strain CBS 113365 / IMI 142717 / IBT 24658)</name>
    <dbReference type="NCBI Taxonomy" id="1448311"/>
    <lineage>
        <taxon>Eukaryota</taxon>
        <taxon>Fungi</taxon>
        <taxon>Dikarya</taxon>
        <taxon>Ascomycota</taxon>
        <taxon>Pezizomycotina</taxon>
        <taxon>Eurotiomycetes</taxon>
        <taxon>Eurotiomycetidae</taxon>
        <taxon>Eurotiales</taxon>
        <taxon>Aspergillaceae</taxon>
        <taxon>Aspergillus</taxon>
        <taxon>Aspergillus subgen. Circumdati</taxon>
    </lineage>
</organism>
<keyword evidence="3" id="KW-1185">Reference proteome</keyword>
<gene>
    <name evidence="2" type="ORF">BO88DRAFT_96009</name>
</gene>